<dbReference type="InterPro" id="IPR008333">
    <property type="entry name" value="Cbr1-like_FAD-bd_dom"/>
</dbReference>
<keyword evidence="2" id="KW-0479">Metal-binding</keyword>
<dbReference type="PROSITE" id="PS51384">
    <property type="entry name" value="FAD_FR"/>
    <property type="match status" value="1"/>
</dbReference>
<dbReference type="Proteomes" id="UP000670475">
    <property type="component" value="Unassembled WGS sequence"/>
</dbReference>
<dbReference type="CDD" id="cd06217">
    <property type="entry name" value="FNR_iron_sulfur_binding_3"/>
    <property type="match status" value="1"/>
</dbReference>
<feature type="domain" description="FAD-binding FR-type" evidence="4">
    <location>
        <begin position="14"/>
        <end position="115"/>
    </location>
</feature>
<keyword evidence="6" id="KW-1185">Reference proteome</keyword>
<evidence type="ECO:0000256" key="3">
    <source>
        <dbReference type="ARBA" id="ARBA00023014"/>
    </source>
</evidence>
<dbReference type="Gene3D" id="2.40.30.10">
    <property type="entry name" value="Translation factors"/>
    <property type="match status" value="1"/>
</dbReference>
<keyword evidence="2" id="KW-0408">Iron</keyword>
<dbReference type="GO" id="GO:0051537">
    <property type="term" value="F:2 iron, 2 sulfur cluster binding"/>
    <property type="evidence" value="ECO:0007669"/>
    <property type="project" value="UniProtKB-KW"/>
</dbReference>
<evidence type="ECO:0000313" key="6">
    <source>
        <dbReference type="Proteomes" id="UP000670475"/>
    </source>
</evidence>
<sequence>MARATVQGRLGERLRWRTAEVVGRGSEYAEATTLMLKVPDWPGHLAGQHVDVRLTAEDGYSTQRSYSVASTPEPGYLEITVQSLPDGEVSPYLAHDMAVGDLLELRGPVGGWFVWRPEQEEPVLLVAGGSGLVPLMSMIRARGSSGGRTPFRLLYSLRSPAHGLYTKELREGLPGLDVTYLYTREAPEGAKREPGRIVPSDLVDHGWPAEFAPTCYVCGPTAFAEKASAYLVLLGHSPERVRVERFGGTGE</sequence>
<dbReference type="InterPro" id="IPR001433">
    <property type="entry name" value="OxRdtase_FAD/NAD-bd"/>
</dbReference>
<keyword evidence="2" id="KW-0001">2Fe-2S</keyword>
<proteinExistence type="predicted"/>
<dbReference type="GO" id="GO:0016491">
    <property type="term" value="F:oxidoreductase activity"/>
    <property type="evidence" value="ECO:0007669"/>
    <property type="project" value="InterPro"/>
</dbReference>
<evidence type="ECO:0000256" key="1">
    <source>
        <dbReference type="ARBA" id="ARBA00001974"/>
    </source>
</evidence>
<dbReference type="RefSeq" id="WP_209339517.1">
    <property type="nucleotide sequence ID" value="NZ_JAGIQL010000027.1"/>
</dbReference>
<dbReference type="Pfam" id="PF00970">
    <property type="entry name" value="FAD_binding_6"/>
    <property type="match status" value="1"/>
</dbReference>
<dbReference type="SUPFAM" id="SSF52343">
    <property type="entry name" value="Ferredoxin reductase-like, C-terminal NADP-linked domain"/>
    <property type="match status" value="1"/>
</dbReference>
<evidence type="ECO:0000256" key="2">
    <source>
        <dbReference type="ARBA" id="ARBA00022714"/>
    </source>
</evidence>
<keyword evidence="3" id="KW-0411">Iron-sulfur</keyword>
<dbReference type="PRINTS" id="PR00410">
    <property type="entry name" value="PHEHYDRXLASE"/>
</dbReference>
<dbReference type="InterPro" id="IPR050415">
    <property type="entry name" value="MRET"/>
</dbReference>
<organism evidence="5 6">
    <name type="scientific">Streptomyces montanisoli</name>
    <dbReference type="NCBI Taxonomy" id="2798581"/>
    <lineage>
        <taxon>Bacteria</taxon>
        <taxon>Bacillati</taxon>
        <taxon>Actinomycetota</taxon>
        <taxon>Actinomycetes</taxon>
        <taxon>Kitasatosporales</taxon>
        <taxon>Streptomycetaceae</taxon>
        <taxon>Streptomyces</taxon>
    </lineage>
</organism>
<gene>
    <name evidence="5" type="ORF">JFN87_09605</name>
</gene>
<dbReference type="EMBL" id="JAGIQL010000027">
    <property type="protein sequence ID" value="MBP0457754.1"/>
    <property type="molecule type" value="Genomic_DNA"/>
</dbReference>
<dbReference type="InterPro" id="IPR039261">
    <property type="entry name" value="FNR_nucleotide-bd"/>
</dbReference>
<evidence type="ECO:0000313" key="5">
    <source>
        <dbReference type="EMBL" id="MBP0457754.1"/>
    </source>
</evidence>
<dbReference type="PANTHER" id="PTHR47354:SF5">
    <property type="entry name" value="PROTEIN RFBI"/>
    <property type="match status" value="1"/>
</dbReference>
<evidence type="ECO:0000259" key="4">
    <source>
        <dbReference type="PROSITE" id="PS51384"/>
    </source>
</evidence>
<reference evidence="5" key="1">
    <citation type="submission" date="2021-03" db="EMBL/GenBank/DDBJ databases">
        <title>Whole genome sequence of Streptomyces bomunensis MMS17-BM035.</title>
        <authorList>
            <person name="Lee J.H."/>
        </authorList>
    </citation>
    <scope>NUCLEOTIDE SEQUENCE</scope>
    <source>
        <strain evidence="5">MMS17-BM035</strain>
    </source>
</reference>
<dbReference type="InterPro" id="IPR017927">
    <property type="entry name" value="FAD-bd_FR_type"/>
</dbReference>
<name>A0A940M7S0_9ACTN</name>
<dbReference type="PANTHER" id="PTHR47354">
    <property type="entry name" value="NADH OXIDOREDUCTASE HCR"/>
    <property type="match status" value="1"/>
</dbReference>
<dbReference type="InterPro" id="IPR017938">
    <property type="entry name" value="Riboflavin_synthase-like_b-brl"/>
</dbReference>
<dbReference type="SUPFAM" id="SSF63380">
    <property type="entry name" value="Riboflavin synthase domain-like"/>
    <property type="match status" value="1"/>
</dbReference>
<comment type="cofactor">
    <cofactor evidence="1">
        <name>FAD</name>
        <dbReference type="ChEBI" id="CHEBI:57692"/>
    </cofactor>
</comment>
<protein>
    <submittedName>
        <fullName evidence="5">Ferredoxin reductase</fullName>
    </submittedName>
</protein>
<dbReference type="AlphaFoldDB" id="A0A940M7S0"/>
<dbReference type="Gene3D" id="3.40.50.80">
    <property type="entry name" value="Nucleotide-binding domain of ferredoxin-NADP reductase (FNR) module"/>
    <property type="match status" value="1"/>
</dbReference>
<accession>A0A940M7S0</accession>
<dbReference type="Pfam" id="PF00175">
    <property type="entry name" value="NAD_binding_1"/>
    <property type="match status" value="1"/>
</dbReference>
<comment type="caution">
    <text evidence="5">The sequence shown here is derived from an EMBL/GenBank/DDBJ whole genome shotgun (WGS) entry which is preliminary data.</text>
</comment>